<dbReference type="AlphaFoldDB" id="A0A0P8ZL89"/>
<protein>
    <recommendedName>
        <fullName evidence="1">DUF7041 domain-containing protein</fullName>
    </recommendedName>
</protein>
<evidence type="ECO:0000313" key="3">
    <source>
        <dbReference type="Proteomes" id="UP000007801"/>
    </source>
</evidence>
<proteinExistence type="predicted"/>
<dbReference type="InterPro" id="IPR055469">
    <property type="entry name" value="DUF7041"/>
</dbReference>
<name>A0A0P8ZL89_DROAN</name>
<dbReference type="STRING" id="7217.A0A0P8ZL89"/>
<dbReference type="InParanoid" id="A0A0P8ZL89"/>
<accession>A0A0P8ZL89</accession>
<dbReference type="Pfam" id="PF23055">
    <property type="entry name" value="DUF7041"/>
    <property type="match status" value="1"/>
</dbReference>
<reference evidence="2 3" key="1">
    <citation type="journal article" date="2007" name="Nature">
        <title>Evolution of genes and genomes on the Drosophila phylogeny.</title>
        <authorList>
            <consortium name="Drosophila 12 Genomes Consortium"/>
            <person name="Clark A.G."/>
            <person name="Eisen M.B."/>
            <person name="Smith D.R."/>
            <person name="Bergman C.M."/>
            <person name="Oliver B."/>
            <person name="Markow T.A."/>
            <person name="Kaufman T.C."/>
            <person name="Kellis M."/>
            <person name="Gelbart W."/>
            <person name="Iyer V.N."/>
            <person name="Pollard D.A."/>
            <person name="Sackton T.B."/>
            <person name="Larracuente A.M."/>
            <person name="Singh N.D."/>
            <person name="Abad J.P."/>
            <person name="Abt D.N."/>
            <person name="Adryan B."/>
            <person name="Aguade M."/>
            <person name="Akashi H."/>
            <person name="Anderson W.W."/>
            <person name="Aquadro C.F."/>
            <person name="Ardell D.H."/>
            <person name="Arguello R."/>
            <person name="Artieri C.G."/>
            <person name="Barbash D.A."/>
            <person name="Barker D."/>
            <person name="Barsanti P."/>
            <person name="Batterham P."/>
            <person name="Batzoglou S."/>
            <person name="Begun D."/>
            <person name="Bhutkar A."/>
            <person name="Blanco E."/>
            <person name="Bosak S.A."/>
            <person name="Bradley R.K."/>
            <person name="Brand A.D."/>
            <person name="Brent M.R."/>
            <person name="Brooks A.N."/>
            <person name="Brown R.H."/>
            <person name="Butlin R.K."/>
            <person name="Caggese C."/>
            <person name="Calvi B.R."/>
            <person name="Bernardo de Carvalho A."/>
            <person name="Caspi A."/>
            <person name="Castrezana S."/>
            <person name="Celniker S.E."/>
            <person name="Chang J.L."/>
            <person name="Chapple C."/>
            <person name="Chatterji S."/>
            <person name="Chinwalla A."/>
            <person name="Civetta A."/>
            <person name="Clifton S.W."/>
            <person name="Comeron J.M."/>
            <person name="Costello J.C."/>
            <person name="Coyne J.A."/>
            <person name="Daub J."/>
            <person name="David R.G."/>
            <person name="Delcher A.L."/>
            <person name="Delehaunty K."/>
            <person name="Do C.B."/>
            <person name="Ebling H."/>
            <person name="Edwards K."/>
            <person name="Eickbush T."/>
            <person name="Evans J.D."/>
            <person name="Filipski A."/>
            <person name="Findeiss S."/>
            <person name="Freyhult E."/>
            <person name="Fulton L."/>
            <person name="Fulton R."/>
            <person name="Garcia A.C."/>
            <person name="Gardiner A."/>
            <person name="Garfield D.A."/>
            <person name="Garvin B.E."/>
            <person name="Gibson G."/>
            <person name="Gilbert D."/>
            <person name="Gnerre S."/>
            <person name="Godfrey J."/>
            <person name="Good R."/>
            <person name="Gotea V."/>
            <person name="Gravely B."/>
            <person name="Greenberg A.J."/>
            <person name="Griffiths-Jones S."/>
            <person name="Gross S."/>
            <person name="Guigo R."/>
            <person name="Gustafson E.A."/>
            <person name="Haerty W."/>
            <person name="Hahn M.W."/>
            <person name="Halligan D.L."/>
            <person name="Halpern A.L."/>
            <person name="Halter G.M."/>
            <person name="Han M.V."/>
            <person name="Heger A."/>
            <person name="Hillier L."/>
            <person name="Hinrichs A.S."/>
            <person name="Holmes I."/>
            <person name="Hoskins R.A."/>
            <person name="Hubisz M.J."/>
            <person name="Hultmark D."/>
            <person name="Huntley M.A."/>
            <person name="Jaffe D.B."/>
            <person name="Jagadeeshan S."/>
            <person name="Jeck W.R."/>
            <person name="Johnson J."/>
            <person name="Jones C.D."/>
            <person name="Jordan W.C."/>
            <person name="Karpen G.H."/>
            <person name="Kataoka E."/>
            <person name="Keightley P.D."/>
            <person name="Kheradpour P."/>
            <person name="Kirkness E.F."/>
            <person name="Koerich L.B."/>
            <person name="Kristiansen K."/>
            <person name="Kudrna D."/>
            <person name="Kulathinal R.J."/>
            <person name="Kumar S."/>
            <person name="Kwok R."/>
            <person name="Lander E."/>
            <person name="Langley C.H."/>
            <person name="Lapoint R."/>
            <person name="Lazzaro B.P."/>
            <person name="Lee S.J."/>
            <person name="Levesque L."/>
            <person name="Li R."/>
            <person name="Lin C.F."/>
            <person name="Lin M.F."/>
            <person name="Lindblad-Toh K."/>
            <person name="Llopart A."/>
            <person name="Long M."/>
            <person name="Low L."/>
            <person name="Lozovsky E."/>
            <person name="Lu J."/>
            <person name="Luo M."/>
            <person name="Machado C.A."/>
            <person name="Makalowski W."/>
            <person name="Marzo M."/>
            <person name="Matsuda M."/>
            <person name="Matzkin L."/>
            <person name="McAllister B."/>
            <person name="McBride C.S."/>
            <person name="McKernan B."/>
            <person name="McKernan K."/>
            <person name="Mendez-Lago M."/>
            <person name="Minx P."/>
            <person name="Mollenhauer M.U."/>
            <person name="Montooth K."/>
            <person name="Mount S.M."/>
            <person name="Mu X."/>
            <person name="Myers E."/>
            <person name="Negre B."/>
            <person name="Newfeld S."/>
            <person name="Nielsen R."/>
            <person name="Noor M.A."/>
            <person name="O'Grady P."/>
            <person name="Pachter L."/>
            <person name="Papaceit M."/>
            <person name="Parisi M.J."/>
            <person name="Parisi M."/>
            <person name="Parts L."/>
            <person name="Pedersen J.S."/>
            <person name="Pesole G."/>
            <person name="Phillippy A.M."/>
            <person name="Ponting C.P."/>
            <person name="Pop M."/>
            <person name="Porcelli D."/>
            <person name="Powell J.R."/>
            <person name="Prohaska S."/>
            <person name="Pruitt K."/>
            <person name="Puig M."/>
            <person name="Quesneville H."/>
            <person name="Ram K.R."/>
            <person name="Rand D."/>
            <person name="Rasmussen M.D."/>
            <person name="Reed L.K."/>
            <person name="Reenan R."/>
            <person name="Reily A."/>
            <person name="Remington K.A."/>
            <person name="Rieger T.T."/>
            <person name="Ritchie M.G."/>
            <person name="Robin C."/>
            <person name="Rogers Y.H."/>
            <person name="Rohde C."/>
            <person name="Rozas J."/>
            <person name="Rubenfield M.J."/>
            <person name="Ruiz A."/>
            <person name="Russo S."/>
            <person name="Salzberg S.L."/>
            <person name="Sanchez-Gracia A."/>
            <person name="Saranga D.J."/>
            <person name="Sato H."/>
            <person name="Schaeffer S.W."/>
            <person name="Schatz M.C."/>
            <person name="Schlenke T."/>
            <person name="Schwartz R."/>
            <person name="Segarra C."/>
            <person name="Singh R.S."/>
            <person name="Sirot L."/>
            <person name="Sirota M."/>
            <person name="Sisneros N.B."/>
            <person name="Smith C.D."/>
            <person name="Smith T.F."/>
            <person name="Spieth J."/>
            <person name="Stage D.E."/>
            <person name="Stark A."/>
            <person name="Stephan W."/>
            <person name="Strausberg R.L."/>
            <person name="Strempel S."/>
            <person name="Sturgill D."/>
            <person name="Sutton G."/>
            <person name="Sutton G.G."/>
            <person name="Tao W."/>
            <person name="Teichmann S."/>
            <person name="Tobari Y.N."/>
            <person name="Tomimura Y."/>
            <person name="Tsolas J.M."/>
            <person name="Valente V.L."/>
            <person name="Venter E."/>
            <person name="Venter J.C."/>
            <person name="Vicario S."/>
            <person name="Vieira F.G."/>
            <person name="Vilella A.J."/>
            <person name="Villasante A."/>
            <person name="Walenz B."/>
            <person name="Wang J."/>
            <person name="Wasserman M."/>
            <person name="Watts T."/>
            <person name="Wilson D."/>
            <person name="Wilson R.K."/>
            <person name="Wing R.A."/>
            <person name="Wolfner M.F."/>
            <person name="Wong A."/>
            <person name="Wong G.K."/>
            <person name="Wu C.I."/>
            <person name="Wu G."/>
            <person name="Yamamoto D."/>
            <person name="Yang H.P."/>
            <person name="Yang S.P."/>
            <person name="Yorke J.A."/>
            <person name="Yoshida K."/>
            <person name="Zdobnov E."/>
            <person name="Zhang P."/>
            <person name="Zhang Y."/>
            <person name="Zimin A.V."/>
            <person name="Baldwin J."/>
            <person name="Abdouelleil A."/>
            <person name="Abdulkadir J."/>
            <person name="Abebe A."/>
            <person name="Abera B."/>
            <person name="Abreu J."/>
            <person name="Acer S.C."/>
            <person name="Aftuck L."/>
            <person name="Alexander A."/>
            <person name="An P."/>
            <person name="Anderson E."/>
            <person name="Anderson S."/>
            <person name="Arachi H."/>
            <person name="Azer M."/>
            <person name="Bachantsang P."/>
            <person name="Barry A."/>
            <person name="Bayul T."/>
            <person name="Berlin A."/>
            <person name="Bessette D."/>
            <person name="Bloom T."/>
            <person name="Blye J."/>
            <person name="Boguslavskiy L."/>
            <person name="Bonnet C."/>
            <person name="Boukhgalter B."/>
            <person name="Bourzgui I."/>
            <person name="Brown A."/>
            <person name="Cahill P."/>
            <person name="Channer S."/>
            <person name="Cheshatsang Y."/>
            <person name="Chuda L."/>
            <person name="Citroen M."/>
            <person name="Collymore A."/>
            <person name="Cooke P."/>
            <person name="Costello M."/>
            <person name="D'Aco K."/>
            <person name="Daza R."/>
            <person name="De Haan G."/>
            <person name="DeGray S."/>
            <person name="DeMaso C."/>
            <person name="Dhargay N."/>
            <person name="Dooley K."/>
            <person name="Dooley E."/>
            <person name="Doricent M."/>
            <person name="Dorje P."/>
            <person name="Dorjee K."/>
            <person name="Dupes A."/>
            <person name="Elong R."/>
            <person name="Falk J."/>
            <person name="Farina A."/>
            <person name="Faro S."/>
            <person name="Ferguson D."/>
            <person name="Fisher S."/>
            <person name="Foley C.D."/>
            <person name="Franke A."/>
            <person name="Friedrich D."/>
            <person name="Gadbois L."/>
            <person name="Gearin G."/>
            <person name="Gearin C.R."/>
            <person name="Giannoukos G."/>
            <person name="Goode T."/>
            <person name="Graham J."/>
            <person name="Grandbois E."/>
            <person name="Grewal S."/>
            <person name="Gyaltsen K."/>
            <person name="Hafez N."/>
            <person name="Hagos B."/>
            <person name="Hall J."/>
            <person name="Henson C."/>
            <person name="Hollinger A."/>
            <person name="Honan T."/>
            <person name="Huard M.D."/>
            <person name="Hughes L."/>
            <person name="Hurhula B."/>
            <person name="Husby M.E."/>
            <person name="Kamat A."/>
            <person name="Kanga B."/>
            <person name="Kashin S."/>
            <person name="Khazanovich D."/>
            <person name="Kisner P."/>
            <person name="Lance K."/>
            <person name="Lara M."/>
            <person name="Lee W."/>
            <person name="Lennon N."/>
            <person name="Letendre F."/>
            <person name="LeVine R."/>
            <person name="Lipovsky A."/>
            <person name="Liu X."/>
            <person name="Liu J."/>
            <person name="Liu S."/>
            <person name="Lokyitsang T."/>
            <person name="Lokyitsang Y."/>
            <person name="Lubonja R."/>
            <person name="Lui A."/>
            <person name="MacDonald P."/>
            <person name="Magnisalis V."/>
            <person name="Maru K."/>
            <person name="Matthews C."/>
            <person name="McCusker W."/>
            <person name="McDonough S."/>
            <person name="Mehta T."/>
            <person name="Meldrim J."/>
            <person name="Meneus L."/>
            <person name="Mihai O."/>
            <person name="Mihalev A."/>
            <person name="Mihova T."/>
            <person name="Mittelman R."/>
            <person name="Mlenga V."/>
            <person name="Montmayeur A."/>
            <person name="Mulrain L."/>
            <person name="Navidi A."/>
            <person name="Naylor J."/>
            <person name="Negash T."/>
            <person name="Nguyen T."/>
            <person name="Nguyen N."/>
            <person name="Nicol R."/>
            <person name="Norbu C."/>
            <person name="Norbu N."/>
            <person name="Novod N."/>
            <person name="O'Neill B."/>
            <person name="Osman S."/>
            <person name="Markiewicz E."/>
            <person name="Oyono O.L."/>
            <person name="Patti C."/>
            <person name="Phunkhang P."/>
            <person name="Pierre F."/>
            <person name="Priest M."/>
            <person name="Raghuraman S."/>
            <person name="Rege F."/>
            <person name="Reyes R."/>
            <person name="Rise C."/>
            <person name="Rogov P."/>
            <person name="Ross K."/>
            <person name="Ryan E."/>
            <person name="Settipalli S."/>
            <person name="Shea T."/>
            <person name="Sherpa N."/>
            <person name="Shi L."/>
            <person name="Shih D."/>
            <person name="Sparrow T."/>
            <person name="Spaulding J."/>
            <person name="Stalker J."/>
            <person name="Stange-Thomann N."/>
            <person name="Stavropoulos S."/>
            <person name="Stone C."/>
            <person name="Strader C."/>
            <person name="Tesfaye S."/>
            <person name="Thomson T."/>
            <person name="Thoulutsang Y."/>
            <person name="Thoulutsang D."/>
            <person name="Topham K."/>
            <person name="Topping I."/>
            <person name="Tsamla T."/>
            <person name="Vassiliev H."/>
            <person name="Vo A."/>
            <person name="Wangchuk T."/>
            <person name="Wangdi T."/>
            <person name="Weiand M."/>
            <person name="Wilkinson J."/>
            <person name="Wilson A."/>
            <person name="Yadav S."/>
            <person name="Young G."/>
            <person name="Yu Q."/>
            <person name="Zembek L."/>
            <person name="Zhong D."/>
            <person name="Zimmer A."/>
            <person name="Zwirko Z."/>
            <person name="Jaffe D.B."/>
            <person name="Alvarez P."/>
            <person name="Brockman W."/>
            <person name="Butler J."/>
            <person name="Chin C."/>
            <person name="Gnerre S."/>
            <person name="Grabherr M."/>
            <person name="Kleber M."/>
            <person name="Mauceli E."/>
            <person name="MacCallum I."/>
        </authorList>
    </citation>
    <scope>NUCLEOTIDE SEQUENCE [LARGE SCALE GENOMIC DNA]</scope>
    <source>
        <strain evidence="3">Tucson 14024-0371.13</strain>
    </source>
</reference>
<dbReference type="EMBL" id="CH902629">
    <property type="protein sequence ID" value="KPU75574.1"/>
    <property type="molecule type" value="Genomic_DNA"/>
</dbReference>
<dbReference type="OrthoDB" id="7872118at2759"/>
<organism evidence="2 3">
    <name type="scientific">Drosophila ananassae</name>
    <name type="common">Fruit fly</name>
    <dbReference type="NCBI Taxonomy" id="7217"/>
    <lineage>
        <taxon>Eukaryota</taxon>
        <taxon>Metazoa</taxon>
        <taxon>Ecdysozoa</taxon>
        <taxon>Arthropoda</taxon>
        <taxon>Hexapoda</taxon>
        <taxon>Insecta</taxon>
        <taxon>Pterygota</taxon>
        <taxon>Neoptera</taxon>
        <taxon>Endopterygota</taxon>
        <taxon>Diptera</taxon>
        <taxon>Brachycera</taxon>
        <taxon>Muscomorpha</taxon>
        <taxon>Ephydroidea</taxon>
        <taxon>Drosophilidae</taxon>
        <taxon>Drosophila</taxon>
        <taxon>Sophophora</taxon>
    </lineage>
</organism>
<keyword evidence="3" id="KW-1185">Reference proteome</keyword>
<dbReference type="PANTHER" id="PTHR33327">
    <property type="entry name" value="ENDONUCLEASE"/>
    <property type="match status" value="1"/>
</dbReference>
<evidence type="ECO:0000313" key="2">
    <source>
        <dbReference type="EMBL" id="KPU75574.1"/>
    </source>
</evidence>
<feature type="domain" description="DUF7041" evidence="1">
    <location>
        <begin position="102"/>
        <end position="184"/>
    </location>
</feature>
<sequence>MKACGLQVQQAEPTIAVVKVQDGLLKNRSSCNLDYPLDRDIQSGSRDLKLEQTLNNDHDSQDTRVPVLTIANNDTTQDDADVFHDTVTRGSDVVINRVAVKIPPFWTAHPELWLSQIEAQFVLAGITTDDTKFNTILASIEAPVLARIADTIVYQPGTGKYENLKSCILERFCESEQKKIQKLISETDLGDKRPTQLLNELNALAANKVDETFLKALWLQRLPTQVQAILQASDARLADLAKLADKVMEVGDFHHIRTVDAKSAPPSSTVFGERLDRIEQQINALFKNRYRKNSSSTLTDCNSVPTSGLCWYHSKFGNAAKKCRQQCSFSSEPKN</sequence>
<gene>
    <name evidence="2" type="primary">Dana\GF28033</name>
    <name evidence="2" type="ORF">GF28033</name>
</gene>
<evidence type="ECO:0000259" key="1">
    <source>
        <dbReference type="Pfam" id="PF23055"/>
    </source>
</evidence>
<dbReference type="PANTHER" id="PTHR33327:SF3">
    <property type="entry name" value="RNA-DIRECTED DNA POLYMERASE"/>
    <property type="match status" value="1"/>
</dbReference>
<dbReference type="Proteomes" id="UP000007801">
    <property type="component" value="Unassembled WGS sequence"/>
</dbReference>